<feature type="coiled-coil region" evidence="1">
    <location>
        <begin position="49"/>
        <end position="97"/>
    </location>
</feature>
<gene>
    <name evidence="4" type="ORF">FA15DRAFT_398930</name>
</gene>
<evidence type="ECO:0000256" key="1">
    <source>
        <dbReference type="SAM" id="Coils"/>
    </source>
</evidence>
<evidence type="ECO:0000313" key="5">
    <source>
        <dbReference type="Proteomes" id="UP000307440"/>
    </source>
</evidence>
<feature type="region of interest" description="Disordered" evidence="2">
    <location>
        <begin position="283"/>
        <end position="323"/>
    </location>
</feature>
<name>A0A5C3LL00_COPMA</name>
<dbReference type="PANTHER" id="PTHR37543:SF1">
    <property type="entry name" value="CCCH ZINC FINGER DNA BINDING PROTEIN (AFU_ORTHOLOGUE AFUA_5G12760)"/>
    <property type="match status" value="1"/>
</dbReference>
<feature type="region of interest" description="Disordered" evidence="2">
    <location>
        <begin position="335"/>
        <end position="371"/>
    </location>
</feature>
<evidence type="ECO:0000313" key="4">
    <source>
        <dbReference type="EMBL" id="TFK29341.1"/>
    </source>
</evidence>
<keyword evidence="1" id="KW-0175">Coiled coil</keyword>
<dbReference type="EMBL" id="ML210150">
    <property type="protein sequence ID" value="TFK29341.1"/>
    <property type="molecule type" value="Genomic_DNA"/>
</dbReference>
<dbReference type="OrthoDB" id="2270193at2759"/>
<feature type="domain" description="DUF7923" evidence="3">
    <location>
        <begin position="93"/>
        <end position="271"/>
    </location>
</feature>
<accession>A0A5C3LL00</accession>
<proteinExistence type="predicted"/>
<evidence type="ECO:0000256" key="2">
    <source>
        <dbReference type="SAM" id="MobiDB-lite"/>
    </source>
</evidence>
<dbReference type="AlphaFoldDB" id="A0A5C3LL00"/>
<organism evidence="4 5">
    <name type="scientific">Coprinopsis marcescibilis</name>
    <name type="common">Agaric fungus</name>
    <name type="synonym">Psathyrella marcescibilis</name>
    <dbReference type="NCBI Taxonomy" id="230819"/>
    <lineage>
        <taxon>Eukaryota</taxon>
        <taxon>Fungi</taxon>
        <taxon>Dikarya</taxon>
        <taxon>Basidiomycota</taxon>
        <taxon>Agaricomycotina</taxon>
        <taxon>Agaricomycetes</taxon>
        <taxon>Agaricomycetidae</taxon>
        <taxon>Agaricales</taxon>
        <taxon>Agaricineae</taxon>
        <taxon>Psathyrellaceae</taxon>
        <taxon>Coprinopsis</taxon>
    </lineage>
</organism>
<dbReference type="InterPro" id="IPR057683">
    <property type="entry name" value="DUF7923"/>
</dbReference>
<sequence length="387" mass="42461">MPNDVDELSNNVDASSLPGSRDLVELYFHQLRGEIVNILDRDSAFKAHVSKLETDLSVYKRAYSDLDAEKQKLARLAQELERQRNDLDVQLKGHRIVVLIDGDGAIFSSQLIERGQIGGHEAASMLTDAVSQHLQTSLGSNHYQIFVYVFLNKRGLSETFARHGQPGARFKLEEFITGFNQAAERFMMVDVGTAKEAADAKIKALLESEIRMPQTEMIFFGGCHDNGYVTTLRSQITAGFKSKLTLLRSYAENAAGINDLELPALAVPDLFISEKLGYATAQDNQGAAETEYSHHSRQASADAQDVPSPDYGVPRGNPKPQEGTTYSTILLVSPRKTPIPEPGITGSGSSGNDVDEITAKPRKSPPLTTRRINPNIVSTFSRVDPSI</sequence>
<keyword evidence="5" id="KW-1185">Reference proteome</keyword>
<protein>
    <recommendedName>
        <fullName evidence="3">DUF7923 domain-containing protein</fullName>
    </recommendedName>
</protein>
<evidence type="ECO:0000259" key="3">
    <source>
        <dbReference type="Pfam" id="PF25540"/>
    </source>
</evidence>
<dbReference type="Pfam" id="PF25540">
    <property type="entry name" value="DUF7923"/>
    <property type="match status" value="1"/>
</dbReference>
<dbReference type="PANTHER" id="PTHR37543">
    <property type="entry name" value="CCCH ZINC FINGER DNA BINDING PROTEIN (AFU_ORTHOLOGUE AFUA_5G12760)"/>
    <property type="match status" value="1"/>
</dbReference>
<reference evidence="4 5" key="1">
    <citation type="journal article" date="2019" name="Nat. Ecol. Evol.">
        <title>Megaphylogeny resolves global patterns of mushroom evolution.</title>
        <authorList>
            <person name="Varga T."/>
            <person name="Krizsan K."/>
            <person name="Foldi C."/>
            <person name="Dima B."/>
            <person name="Sanchez-Garcia M."/>
            <person name="Sanchez-Ramirez S."/>
            <person name="Szollosi G.J."/>
            <person name="Szarkandi J.G."/>
            <person name="Papp V."/>
            <person name="Albert L."/>
            <person name="Andreopoulos W."/>
            <person name="Angelini C."/>
            <person name="Antonin V."/>
            <person name="Barry K.W."/>
            <person name="Bougher N.L."/>
            <person name="Buchanan P."/>
            <person name="Buyck B."/>
            <person name="Bense V."/>
            <person name="Catcheside P."/>
            <person name="Chovatia M."/>
            <person name="Cooper J."/>
            <person name="Damon W."/>
            <person name="Desjardin D."/>
            <person name="Finy P."/>
            <person name="Geml J."/>
            <person name="Haridas S."/>
            <person name="Hughes K."/>
            <person name="Justo A."/>
            <person name="Karasinski D."/>
            <person name="Kautmanova I."/>
            <person name="Kiss B."/>
            <person name="Kocsube S."/>
            <person name="Kotiranta H."/>
            <person name="LaButti K.M."/>
            <person name="Lechner B.E."/>
            <person name="Liimatainen K."/>
            <person name="Lipzen A."/>
            <person name="Lukacs Z."/>
            <person name="Mihaltcheva S."/>
            <person name="Morgado L.N."/>
            <person name="Niskanen T."/>
            <person name="Noordeloos M.E."/>
            <person name="Ohm R.A."/>
            <person name="Ortiz-Santana B."/>
            <person name="Ovrebo C."/>
            <person name="Racz N."/>
            <person name="Riley R."/>
            <person name="Savchenko A."/>
            <person name="Shiryaev A."/>
            <person name="Soop K."/>
            <person name="Spirin V."/>
            <person name="Szebenyi C."/>
            <person name="Tomsovsky M."/>
            <person name="Tulloss R.E."/>
            <person name="Uehling J."/>
            <person name="Grigoriev I.V."/>
            <person name="Vagvolgyi C."/>
            <person name="Papp T."/>
            <person name="Martin F.M."/>
            <person name="Miettinen O."/>
            <person name="Hibbett D.S."/>
            <person name="Nagy L.G."/>
        </authorList>
    </citation>
    <scope>NUCLEOTIDE SEQUENCE [LARGE SCALE GENOMIC DNA]</scope>
    <source>
        <strain evidence="4 5">CBS 121175</strain>
    </source>
</reference>
<dbReference type="STRING" id="230819.A0A5C3LL00"/>
<dbReference type="Proteomes" id="UP000307440">
    <property type="component" value="Unassembled WGS sequence"/>
</dbReference>